<feature type="compositionally biased region" description="Acidic residues" evidence="9">
    <location>
        <begin position="2050"/>
        <end position="2059"/>
    </location>
</feature>
<dbReference type="Gene3D" id="3.10.10.10">
    <property type="entry name" value="HIV Type 1 Reverse Transcriptase, subunit A, domain 1"/>
    <property type="match status" value="1"/>
</dbReference>
<dbReference type="Pfam" id="PF17917">
    <property type="entry name" value="RT_RNaseH"/>
    <property type="match status" value="1"/>
</dbReference>
<reference evidence="11" key="1">
    <citation type="journal article" date="2020" name="J Insects Food Feed">
        <title>The yellow mealworm (Tenebrio molitor) genome: a resource for the emerging insects as food and feed industry.</title>
        <authorList>
            <person name="Eriksson T."/>
            <person name="Andere A."/>
            <person name="Kelstrup H."/>
            <person name="Emery V."/>
            <person name="Picard C."/>
        </authorList>
    </citation>
    <scope>NUCLEOTIDE SEQUENCE</scope>
    <source>
        <strain evidence="11">Stoneville</strain>
        <tissue evidence="11">Whole head</tissue>
    </source>
</reference>
<accession>A0A8J6H4U3</accession>
<keyword evidence="4" id="KW-0540">Nuclease</keyword>
<keyword evidence="6" id="KW-0378">Hydrolase</keyword>
<feature type="region of interest" description="Disordered" evidence="9">
    <location>
        <begin position="279"/>
        <end position="311"/>
    </location>
</feature>
<feature type="coiled-coil region" evidence="8">
    <location>
        <begin position="534"/>
        <end position="576"/>
    </location>
</feature>
<dbReference type="PROSITE" id="PS50878">
    <property type="entry name" value="RT_POL"/>
    <property type="match status" value="1"/>
</dbReference>
<dbReference type="InterPro" id="IPR000477">
    <property type="entry name" value="RT_dom"/>
</dbReference>
<feature type="compositionally biased region" description="Polar residues" evidence="9">
    <location>
        <begin position="1622"/>
        <end position="1632"/>
    </location>
</feature>
<feature type="compositionally biased region" description="Basic and acidic residues" evidence="9">
    <location>
        <begin position="1571"/>
        <end position="1587"/>
    </location>
</feature>
<dbReference type="Gene3D" id="3.10.20.370">
    <property type="match status" value="1"/>
</dbReference>
<dbReference type="Pfam" id="PF00078">
    <property type="entry name" value="RVT_1"/>
    <property type="match status" value="2"/>
</dbReference>
<dbReference type="GO" id="GO:0016787">
    <property type="term" value="F:hydrolase activity"/>
    <property type="evidence" value="ECO:0007669"/>
    <property type="project" value="UniProtKB-KW"/>
</dbReference>
<dbReference type="InterPro" id="IPR007889">
    <property type="entry name" value="HTH_Psq"/>
</dbReference>
<reference evidence="11" key="2">
    <citation type="submission" date="2021-08" db="EMBL/GenBank/DDBJ databases">
        <authorList>
            <person name="Eriksson T."/>
        </authorList>
    </citation>
    <scope>NUCLEOTIDE SEQUENCE</scope>
    <source>
        <strain evidence="11">Stoneville</strain>
        <tissue evidence="11">Whole head</tissue>
    </source>
</reference>
<keyword evidence="3" id="KW-0548">Nucleotidyltransferase</keyword>
<feature type="domain" description="Reverse transcriptase" evidence="10">
    <location>
        <begin position="3420"/>
        <end position="3609"/>
    </location>
</feature>
<feature type="region of interest" description="Disordered" evidence="9">
    <location>
        <begin position="2217"/>
        <end position="2247"/>
    </location>
</feature>
<evidence type="ECO:0000256" key="9">
    <source>
        <dbReference type="SAM" id="MobiDB-lite"/>
    </source>
</evidence>
<dbReference type="GO" id="GO:0042575">
    <property type="term" value="C:DNA polymerase complex"/>
    <property type="evidence" value="ECO:0007669"/>
    <property type="project" value="UniProtKB-ARBA"/>
</dbReference>
<comment type="caution">
    <text evidence="11">The sequence shown here is derived from an EMBL/GenBank/DDBJ whole genome shotgun (WGS) entry which is preliminary data.</text>
</comment>
<dbReference type="EMBL" id="JABDTM020026496">
    <property type="protein sequence ID" value="KAH0811855.1"/>
    <property type="molecule type" value="Genomic_DNA"/>
</dbReference>
<evidence type="ECO:0000313" key="12">
    <source>
        <dbReference type="Proteomes" id="UP000719412"/>
    </source>
</evidence>
<evidence type="ECO:0000256" key="2">
    <source>
        <dbReference type="ARBA" id="ARBA00022679"/>
    </source>
</evidence>
<dbReference type="InterPro" id="IPR029526">
    <property type="entry name" value="PGBD"/>
</dbReference>
<evidence type="ECO:0000256" key="4">
    <source>
        <dbReference type="ARBA" id="ARBA00022722"/>
    </source>
</evidence>
<feature type="compositionally biased region" description="Low complexity" evidence="9">
    <location>
        <begin position="3819"/>
        <end position="3836"/>
    </location>
</feature>
<evidence type="ECO:0000256" key="1">
    <source>
        <dbReference type="ARBA" id="ARBA00012493"/>
    </source>
</evidence>
<keyword evidence="12" id="KW-1185">Reference proteome</keyword>
<feature type="region of interest" description="Disordered" evidence="9">
    <location>
        <begin position="2290"/>
        <end position="2329"/>
    </location>
</feature>
<dbReference type="CDD" id="cd09274">
    <property type="entry name" value="RNase_HI_RT_Ty3"/>
    <property type="match status" value="1"/>
</dbReference>
<name>A0A8J6H4U3_TENMO</name>
<dbReference type="EC" id="2.7.7.49" evidence="1"/>
<feature type="compositionally biased region" description="Basic and acidic residues" evidence="9">
    <location>
        <begin position="302"/>
        <end position="311"/>
    </location>
</feature>
<dbReference type="GO" id="GO:0003677">
    <property type="term" value="F:DNA binding"/>
    <property type="evidence" value="ECO:0007669"/>
    <property type="project" value="InterPro"/>
</dbReference>
<dbReference type="Gene3D" id="2.40.70.10">
    <property type="entry name" value="Acid Proteases"/>
    <property type="match status" value="1"/>
</dbReference>
<dbReference type="Pfam" id="PF13843">
    <property type="entry name" value="DDE_Tnp_1_7"/>
    <property type="match status" value="1"/>
</dbReference>
<dbReference type="PANTHER" id="PTHR37984">
    <property type="entry name" value="PROTEIN CBG26694"/>
    <property type="match status" value="1"/>
</dbReference>
<dbReference type="GO" id="GO:0003964">
    <property type="term" value="F:RNA-directed DNA polymerase activity"/>
    <property type="evidence" value="ECO:0007669"/>
    <property type="project" value="UniProtKB-KW"/>
</dbReference>
<dbReference type="InterPro" id="IPR012337">
    <property type="entry name" value="RNaseH-like_sf"/>
</dbReference>
<dbReference type="PANTHER" id="PTHR37984:SF5">
    <property type="entry name" value="PROTEIN NYNRIN-LIKE"/>
    <property type="match status" value="1"/>
</dbReference>
<keyword evidence="5" id="KW-0255">Endonuclease</keyword>
<dbReference type="CDD" id="cd01647">
    <property type="entry name" value="RT_LTR"/>
    <property type="match status" value="1"/>
</dbReference>
<evidence type="ECO:0000256" key="3">
    <source>
        <dbReference type="ARBA" id="ARBA00022695"/>
    </source>
</evidence>
<feature type="region of interest" description="Disordered" evidence="9">
    <location>
        <begin position="93"/>
        <end position="145"/>
    </location>
</feature>
<dbReference type="Proteomes" id="UP000719412">
    <property type="component" value="Unassembled WGS sequence"/>
</dbReference>
<feature type="compositionally biased region" description="Low complexity" evidence="9">
    <location>
        <begin position="2093"/>
        <end position="2102"/>
    </location>
</feature>
<dbReference type="InterPro" id="IPR041373">
    <property type="entry name" value="RT_RNaseH"/>
</dbReference>
<sequence length="3836" mass="432178">MGFPPPLVPHINCEPRRPLPTGRWDWVVCRNALWVNRLWSAIYPGPHMETETAVSPVVFLPEGKTILHRASVPEKGTLVVYLAHWSPEGDPHGYPPLSTLRGHHPMSGTDKPPSEPPDLPIKSATTDRRPGGTTKRSGRGVHSRQTTCRGVISGVTYGRELSRSHAGIGGLLLRRLRAGCASQTAHWAVPGATRPSNATSECSVLKTTPVVGGNPRQQRFMFTIERYMNLLESAIGVNPLQLAKTGTEEQRSKRGILLTEIIAMIECEEAPINTEFGASERSDDQEDHRQVSTASVISTNKRTSERAAADQKREVVFRQIYTDAPPDPNSARRKRAKTGEEDLVAIKFGGLQQKKVETSVLFISEPNIRQARTPGWLVDDSEDAAIMLRAFMGGSAVEDVRGRMLAAAMNLIVMNRGEPTFERGESRSVICRCHVLFARHRQAYTGMACHEAGVTTSDHYPIKFIISAAPIAPEVGHPARGWRWIDSKKDELALHRIEELCDKVLPKRGSLRSTTRAVFWWTGELARVRRSATLWQRENTIRELEQNCAQAKTRLKQKIQAAKARARDRLRETVENDPLEERREAVARLFPTRPLVEWITPEVGDMETFTADELRTAAAKLKPGKAPGPDGIPPEVIRLMAEVVPETVLTTMNGLFAAARLPEALVLIPKVGSGDRTKLRPICLLDCMGKLYEHLIRTGNWKNGTATKEVLKFAQVANSGSWGRKDYCALTTVDVANAFNSASWEGIVSALSLKNMPPWTIAIVQDYLRDRIVEDGDLQETFADDLAILTMGRTEEDLVRTTERALNNVANWMKKNFLRLEPSKTEAVLLIGKRRPDPISFRLGNQTVQPQNEIRYLGVVFDRQMAFFGHVYQAAVKAEKTAAMLARLMPNLGGPSSTRRLLLTTVTTSGLLYGAEIWAVQRIHVATKNPFPWEGNVWWNAKLQRMRAEIRKARINMQKERDQEHRAELREVFRRKRAAYKEAIRESKIQSLRRSLSQGSPQDPWGFAYRFIASKKRGQATPWPTIQDSEGNWAGNRTETAMPLIQKYFPEDDLETDTPENRETRASRVEWSDDQARDISFQELRRTIQEAKKRKAPGIDGFPSSGLEHLFEAVPSSMEAGGDRVDCQARGSGLRPSERCTTSPWQQGCTTWSKGRRTTEAIDRAVGNLKRARAESKHEVLMALDIKNALNSAWYPGLVQLLASCGCPGDLGRANADFLQDRSVTSEGMTVETSRGCPQGSCLGPILWLLIMEDWFAKMDKARAEEDEENDVTIEVQAFADDQLATCQSWVSAHTLEYAPEKTTAIFVPAKSGQVRFGQNGRTLVRKNPRLCMGQKRIDISESIKYLGVIIDRGLLWIEYARYVAGKVMAAAHKVRGVAEIPADGPEVVLLGIERAYRTTSNLALEVLVGCVPLHIDAESIHSRWEAGKSNDFEGKVVFAEGPHPAEPERKWEELAEDDTRDVVLDRRIADGREDRRGNRQDGGRVALEMLTKRRGGTAHAIRKELKRIEDEGSTVKLWWSSDQHRGIAEADKIAKRAREKPEESPEERAPITGRMLKKEATKASIARWQTEWDTRHHRDSGHKASRLEPQSDLSPDGFTGHGPAHHRGVRRRREEGSQGGTQKTVPLASGSTVRGRAHFGYPWGSVVPFGTAPGHPANVGKLRWRVGHSVRLQVFRLCPDGLRSGPRLRVGCHGGDDFRDGVRAGGFGGSLRRVTLGTGRQRVVLVENAVSRVTTLLPVTKVFIVALLRESPRRRCTLSERQTEAAWGHAASLGELLGSFPPLVAPRCTGYTWGAFGEILPKALHLAHGESGWRIVTGLQGWVDGKGVSPQDVDAQHDVRREMRQGYPKLPDVLSRQLEDVEVPDDTEDVNRMLVPKRANGATAATECVCATDVQTLVNEVKGIQLVKRGGQKILLWVPEAARKREFHEFHDVPEAGHPVKGATTKTTVKLLENEVFCRWGYPQAAITDNGTQFKSNGFKRACHRWRIRHWPTANYYPRANPTERRNQEIKKLLPDQPWDRHLQKGRFNIRRCRNAAIGHEEQRRPDQDEVNTTDEDKDEARPIIVGTLKPSTPPPQDVLQGHRRRHHPGRSRQGLSLLPPALLLTAEVSPSEEDEESTVVDNKKVTAEAGVADGGSWASGRATDFLVPQLRRPLEERPRTPVAVFKKCRTKTIVHCSEAFGRKLARNRLHQPYPSHPPRNPYLLWIPIPGLRTEPSSCTTTVRESAVARSPSTRGRDNKSNVHRRQSIIPIPIPLQAPALTRLPNTLPNPIPARSFPYYPGRVAVPPQPKKGTDARGIPRPTGVKSNPVTSPPEMPKNRLRKTQKAAWSSETLDKALRLMANGTSMRKAAEQTGIPFSTRQIRHKKKLYENPSLGREAVFPAEVEKDTADVVKKMANIFYGCTAIQPEVYYEIFQTYGTRKMLGTDWHVQDWKTQTKAVLKIAQSLPFKTKSRKRFILTRTTNNQNNMVRGEPNYKHDVTSKGGICRKGKLTVKPKKLVNVNELLTKHFGAGWKEKSEKFSLSYYKGLFERLPDIEDDEDNLEEEEDAAMNPTKHCPLVKIKVSMCNSKFHQNPSSSDDGIPLALLQKRQNKQQKSYFGKNKFKWSAAPPNRKNVRTRERLSEPNRQDYMYLDLQEFEAFLGMLMYSAVFKSNHEDVDGTDGSGRDIFRCIMSLKRVLVILACLRFDNALDRTERKKTDATAAISWVFEQFVKNCQECYSIGEYACIDEMLVRFRGPCKFRMYIPNNPRKYGLKIMVLNDAKTQYFLNSYIYSGKDSDGNTLSDDEKRLDKPSQSVLRLSAPISELKKRGLTEVKSAVYGFTKDLTLVSFISKKNKAVLLTSSMHHDEQTDQQTGKPEIIEFYNGTKGRVNALDEKCSAGRKSVSQSVKLDYPLFRLISDPKHLRQCTPLSERRHPERGNQVARLRRRFLLESLRYKWISHRTSRLVRVCTQTVPVVTNWRPTWGSLSTRCRRPPFKPMPIIGVTTRARFRMMQSTSVEDEVVVQQPLPITERAASPAPEQQLAVTADNILAGPPPCGEAMHTDTASVTSVILTVVLRGEEYLPTFSGDPDEDPEIFITEIREFFAAPQNVSLPERVKARLAHRQLRVRAAKVNLFFLTRDRTISDLEERLSEEFGAEAKFAELYEEFKRSTLGWEEPVEVFFARKTAFYRRLFPDAPKARLVKELINQMPHQARPTLTGQCPQRVVDLKRAAKEVLPYLRPTRKPENWRRTDGKSPSRSALVSGRSTLFWTLGKTSNFVSGHLFQPGRLSQQILDPASQRATFKASGSLNSSLHVGDQTYEDVSFLVVSELRDDVILGLQWLRDSRATIDFTLGCVHHGVTGRHTTYWNRERPFSANTDVPETVLPSHGFPPSCAREFRDIVREFASVLNEQGATATVRVVIHVIRLIKDEPFRIGPYHLSEDKKRALYECPVVLVKKKDGTVRFCTNYRRLNMLTKDEAEPLPQIQEVLREFGTATVYSSLDLKSGYWQIPMDQALKKLTAFATPDGAGATYQYRVIPFGLQNAPATFQNFMARALTGLLGSVRASPGVRSTLRDCQMPVQQLLYLGHVIGSECNQPQERHLQQIQDAPTPQTKKQLQSFLGLANWVREYVPRFAETAAPLTDLLHKRKPFKWTSAIQEAIHQLKTAMNKALVLHRPNPEFDFILQSDASGVGIAAVLFQEHQGTRRIISYASARLNEAQRRYHINEQECFAIVWAVKKYRPYLEEGHFSLRTDNKALLWLNTAKESSAKLTRWALLFQEFSFTVEHCPWKQKELPDLLSRQPDDDAAHVEAEDDERMLAPRTKGRPAGRPQLPRDSTAARASSSRMGSRTR</sequence>
<evidence type="ECO:0000256" key="5">
    <source>
        <dbReference type="ARBA" id="ARBA00022759"/>
    </source>
</evidence>
<dbReference type="InterPro" id="IPR043502">
    <property type="entry name" value="DNA/RNA_pol_sf"/>
</dbReference>
<feature type="coiled-coil region" evidence="8">
    <location>
        <begin position="940"/>
        <end position="970"/>
    </location>
</feature>
<protein>
    <recommendedName>
        <fullName evidence="1">RNA-directed DNA polymerase</fullName>
        <ecNumber evidence="1">2.7.7.49</ecNumber>
    </recommendedName>
</protein>
<dbReference type="SUPFAM" id="SSF53098">
    <property type="entry name" value="Ribonuclease H-like"/>
    <property type="match status" value="1"/>
</dbReference>
<dbReference type="SUPFAM" id="SSF56672">
    <property type="entry name" value="DNA/RNA polymerases"/>
    <property type="match status" value="1"/>
</dbReference>
<dbReference type="InterPro" id="IPR036397">
    <property type="entry name" value="RNaseH_sf"/>
</dbReference>
<dbReference type="FunFam" id="3.30.70.270:FF:000020">
    <property type="entry name" value="Transposon Tf2-6 polyprotein-like Protein"/>
    <property type="match status" value="1"/>
</dbReference>
<dbReference type="Gene3D" id="3.30.420.10">
    <property type="entry name" value="Ribonuclease H-like superfamily/Ribonuclease H"/>
    <property type="match status" value="1"/>
</dbReference>
<dbReference type="FunFam" id="3.10.20.370:FF:000001">
    <property type="entry name" value="Retrovirus-related Pol polyprotein from transposon 17.6-like protein"/>
    <property type="match status" value="1"/>
</dbReference>
<feature type="compositionally biased region" description="Basic and acidic residues" evidence="9">
    <location>
        <begin position="2040"/>
        <end position="2049"/>
    </location>
</feature>
<proteinExistence type="predicted"/>
<feature type="compositionally biased region" description="Polar residues" evidence="9">
    <location>
        <begin position="291"/>
        <end position="301"/>
    </location>
</feature>
<dbReference type="Gene3D" id="3.30.70.270">
    <property type="match status" value="2"/>
</dbReference>
<feature type="compositionally biased region" description="Basic and acidic residues" evidence="9">
    <location>
        <begin position="3783"/>
        <end position="3795"/>
    </location>
</feature>
<dbReference type="InterPro" id="IPR050951">
    <property type="entry name" value="Retrovirus_Pol_polyprotein"/>
</dbReference>
<dbReference type="InterPro" id="IPR043128">
    <property type="entry name" value="Rev_trsase/Diguanyl_cyclase"/>
</dbReference>
<gene>
    <name evidence="11" type="ORF">GEV33_010936</name>
</gene>
<evidence type="ECO:0000259" key="10">
    <source>
        <dbReference type="PROSITE" id="PS50878"/>
    </source>
</evidence>
<feature type="compositionally biased region" description="Basic and acidic residues" evidence="9">
    <location>
        <begin position="279"/>
        <end position="290"/>
    </location>
</feature>
<feature type="region of interest" description="Disordered" evidence="9">
    <location>
        <begin position="3783"/>
        <end position="3836"/>
    </location>
</feature>
<feature type="compositionally biased region" description="Basic residues" evidence="9">
    <location>
        <begin position="2083"/>
        <end position="2092"/>
    </location>
</feature>
<evidence type="ECO:0000313" key="11">
    <source>
        <dbReference type="EMBL" id="KAH0811855.1"/>
    </source>
</evidence>
<evidence type="ECO:0000256" key="8">
    <source>
        <dbReference type="SAM" id="Coils"/>
    </source>
</evidence>
<dbReference type="Pfam" id="PF05225">
    <property type="entry name" value="HTH_psq"/>
    <property type="match status" value="1"/>
</dbReference>
<dbReference type="CDD" id="cd01650">
    <property type="entry name" value="RT_nLTR_like"/>
    <property type="match status" value="1"/>
</dbReference>
<dbReference type="GO" id="GO:0004519">
    <property type="term" value="F:endonuclease activity"/>
    <property type="evidence" value="ECO:0007669"/>
    <property type="project" value="UniProtKB-KW"/>
</dbReference>
<keyword evidence="7" id="KW-0695">RNA-directed DNA polymerase</keyword>
<evidence type="ECO:0000256" key="6">
    <source>
        <dbReference type="ARBA" id="ARBA00022801"/>
    </source>
</evidence>
<keyword evidence="2" id="KW-0808">Transferase</keyword>
<keyword evidence="8" id="KW-0175">Coiled coil</keyword>
<evidence type="ECO:0000256" key="7">
    <source>
        <dbReference type="ARBA" id="ARBA00022918"/>
    </source>
</evidence>
<dbReference type="InterPro" id="IPR021109">
    <property type="entry name" value="Peptidase_aspartic_dom_sf"/>
</dbReference>
<feature type="region of interest" description="Disordered" evidence="9">
    <location>
        <begin position="1570"/>
        <end position="1632"/>
    </location>
</feature>
<feature type="region of interest" description="Disordered" evidence="9">
    <location>
        <begin position="2037"/>
        <end position="2102"/>
    </location>
</feature>
<organism evidence="11 12">
    <name type="scientific">Tenebrio molitor</name>
    <name type="common">Yellow mealworm beetle</name>
    <dbReference type="NCBI Taxonomy" id="7067"/>
    <lineage>
        <taxon>Eukaryota</taxon>
        <taxon>Metazoa</taxon>
        <taxon>Ecdysozoa</taxon>
        <taxon>Arthropoda</taxon>
        <taxon>Hexapoda</taxon>
        <taxon>Insecta</taxon>
        <taxon>Pterygota</taxon>
        <taxon>Neoptera</taxon>
        <taxon>Endopterygota</taxon>
        <taxon>Coleoptera</taxon>
        <taxon>Polyphaga</taxon>
        <taxon>Cucujiformia</taxon>
        <taxon>Tenebrionidae</taxon>
        <taxon>Tenebrio</taxon>
    </lineage>
</organism>